<keyword evidence="1" id="KW-0808">Transferase</keyword>
<dbReference type="InterPro" id="IPR003594">
    <property type="entry name" value="HATPase_dom"/>
</dbReference>
<dbReference type="Pfam" id="PF02518">
    <property type="entry name" value="HATPase_c"/>
    <property type="match status" value="1"/>
</dbReference>
<feature type="domain" description="Histidine kinase" evidence="5">
    <location>
        <begin position="572"/>
        <end position="665"/>
    </location>
</feature>
<dbReference type="EMBL" id="NGKU01000001">
    <property type="protein sequence ID" value="OTN76133.1"/>
    <property type="molecule type" value="Genomic_DNA"/>
</dbReference>
<evidence type="ECO:0000313" key="6">
    <source>
        <dbReference type="EMBL" id="OTN76133.1"/>
    </source>
</evidence>
<keyword evidence="7" id="KW-1185">Reference proteome</keyword>
<comment type="caution">
    <text evidence="6">The sequence shown here is derived from an EMBL/GenBank/DDBJ whole genome shotgun (WGS) entry which is preliminary data.</text>
</comment>
<feature type="transmembrane region" description="Helical" evidence="4">
    <location>
        <begin position="34"/>
        <end position="53"/>
    </location>
</feature>
<feature type="transmembrane region" description="Helical" evidence="4">
    <location>
        <begin position="128"/>
        <end position="145"/>
    </location>
</feature>
<feature type="transmembrane region" description="Helical" evidence="4">
    <location>
        <begin position="245"/>
        <end position="265"/>
    </location>
</feature>
<feature type="transmembrane region" description="Helical" evidence="4">
    <location>
        <begin position="60"/>
        <end position="77"/>
    </location>
</feature>
<dbReference type="PANTHER" id="PTHR24421">
    <property type="entry name" value="NITRATE/NITRITE SENSOR PROTEIN NARX-RELATED"/>
    <property type="match status" value="1"/>
</dbReference>
<evidence type="ECO:0000256" key="2">
    <source>
        <dbReference type="ARBA" id="ARBA00022777"/>
    </source>
</evidence>
<evidence type="ECO:0000256" key="1">
    <source>
        <dbReference type="ARBA" id="ARBA00022679"/>
    </source>
</evidence>
<name>A0A242A694_9ENTE</name>
<feature type="transmembrane region" description="Helical" evidence="4">
    <location>
        <begin position="151"/>
        <end position="170"/>
    </location>
</feature>
<proteinExistence type="predicted"/>
<dbReference type="AlphaFoldDB" id="A0A242A694"/>
<organism evidence="6 7">
    <name type="scientific">Candidatus Enterococcus testudinis</name>
    <dbReference type="NCBI Taxonomy" id="1834191"/>
    <lineage>
        <taxon>Bacteria</taxon>
        <taxon>Bacillati</taxon>
        <taxon>Bacillota</taxon>
        <taxon>Bacilli</taxon>
        <taxon>Lactobacillales</taxon>
        <taxon>Enterococcaceae</taxon>
        <taxon>Enterococcus</taxon>
    </lineage>
</organism>
<dbReference type="Proteomes" id="UP000195043">
    <property type="component" value="Unassembled WGS sequence"/>
</dbReference>
<dbReference type="GO" id="GO:0016301">
    <property type="term" value="F:kinase activity"/>
    <property type="evidence" value="ECO:0007669"/>
    <property type="project" value="UniProtKB-KW"/>
</dbReference>
<dbReference type="InterPro" id="IPR005467">
    <property type="entry name" value="His_kinase_dom"/>
</dbReference>
<keyword evidence="4" id="KW-0812">Transmembrane</keyword>
<dbReference type="InterPro" id="IPR050482">
    <property type="entry name" value="Sensor_HK_TwoCompSys"/>
</dbReference>
<dbReference type="SUPFAM" id="SSF55874">
    <property type="entry name" value="ATPase domain of HSP90 chaperone/DNA topoisomerase II/histidine kinase"/>
    <property type="match status" value="1"/>
</dbReference>
<dbReference type="GO" id="GO:0000160">
    <property type="term" value="P:phosphorelay signal transduction system"/>
    <property type="evidence" value="ECO:0007669"/>
    <property type="project" value="UniProtKB-KW"/>
</dbReference>
<gene>
    <name evidence="6" type="ORF">A5886_001210</name>
</gene>
<evidence type="ECO:0000259" key="5">
    <source>
        <dbReference type="PROSITE" id="PS50109"/>
    </source>
</evidence>
<keyword evidence="4" id="KW-1133">Transmembrane helix</keyword>
<dbReference type="CDD" id="cd16917">
    <property type="entry name" value="HATPase_UhpB-NarQ-NarX-like"/>
    <property type="match status" value="1"/>
</dbReference>
<protein>
    <recommendedName>
        <fullName evidence="5">Histidine kinase domain-containing protein</fullName>
    </recommendedName>
</protein>
<keyword evidence="2" id="KW-0418">Kinase</keyword>
<dbReference type="STRING" id="1834191.A5886_001210"/>
<feature type="transmembrane region" description="Helical" evidence="4">
    <location>
        <begin position="7"/>
        <end position="28"/>
    </location>
</feature>
<dbReference type="Gene3D" id="3.30.565.10">
    <property type="entry name" value="Histidine kinase-like ATPase, C-terminal domain"/>
    <property type="match status" value="1"/>
</dbReference>
<keyword evidence="4" id="KW-0472">Membrane</keyword>
<dbReference type="InterPro" id="IPR036890">
    <property type="entry name" value="HATPase_C_sf"/>
</dbReference>
<feature type="transmembrane region" description="Helical" evidence="4">
    <location>
        <begin position="89"/>
        <end position="108"/>
    </location>
</feature>
<feature type="transmembrane region" description="Helical" evidence="4">
    <location>
        <begin position="271"/>
        <end position="289"/>
    </location>
</feature>
<evidence type="ECO:0000256" key="3">
    <source>
        <dbReference type="ARBA" id="ARBA00023012"/>
    </source>
</evidence>
<reference evidence="6 7" key="1">
    <citation type="submission" date="2017-05" db="EMBL/GenBank/DDBJ databases">
        <title>The Genome Sequence of Enterococcus sp. 8G7_MSG3316.</title>
        <authorList>
            <consortium name="The Broad Institute Genomics Platform"/>
            <consortium name="The Broad Institute Genomic Center for Infectious Diseases"/>
            <person name="Earl A."/>
            <person name="Manson A."/>
            <person name="Schwartman J."/>
            <person name="Gilmore M."/>
            <person name="Abouelleil A."/>
            <person name="Cao P."/>
            <person name="Chapman S."/>
            <person name="Cusick C."/>
            <person name="Shea T."/>
            <person name="Young S."/>
            <person name="Neafsey D."/>
            <person name="Nusbaum C."/>
            <person name="Birren B."/>
        </authorList>
    </citation>
    <scope>NUCLEOTIDE SEQUENCE [LARGE SCALE GENOMIC DNA]</scope>
    <source>
        <strain evidence="6 7">8G7_MSG3316</strain>
    </source>
</reference>
<feature type="transmembrane region" description="Helical" evidence="4">
    <location>
        <begin position="212"/>
        <end position="233"/>
    </location>
</feature>
<accession>A0A242A694</accession>
<keyword evidence="3" id="KW-0902">Two-component regulatory system</keyword>
<sequence length="670" mass="78541">MIFKYRLLIFTLIISVFFYLREIISHNLLENGTFLLLLPLIISFCLIAIFTLIETVDKKTSVYFFLILFSISTYMQIDSLEYLEENIVYIRVIQNILFSIGNILFLSFYFKFSLFRKSDFIIKTKRNAIILIIMMCILSMIVARIESSLMYLLSLSNLLITLITCIYAFWKERYFFNIRMLREQKIILSGFCFSFFPFILFYGLFARVLPNYLLNTSLYFMVFFPISIMYTLIKRNQISFNFREILLHSSLAILAISISLLLINLVLQGNILTIIDLCIILLVTSYSYYEIGAYIKRCNQRKIQSLHDEFQLERDNLYRELSYTEFNEIAKNMLNEVILNRFYCNDFLLFRYKDSQYSILGNAGTLKNISMNTKQFHEMTSELPTYFFNQKEFFKLYLDNDADYSVAFIYNRGTGKLSDNEAKSLLSIIQLNLTVSDLGSTMYDLSTLNDLHKMKNQSRHYTKTTTEILYSDVTNYIHDDILQNIFALKKIAEVIQTEDNQYKNLLIEGFSDLASVLREKIFFLYPSTLLDIPIEDNLSQLCRKLSKTHLHFPIEFDCPQNIYIENQLKFILFRSIQEVLTNACRHANASRIQLSIKQTYFHIIATIYDNGIGFDKSQLKEIEFSENHHGLLSVVRDIETAKGNLMISSDEKIGTTIKIQIPHSVSEVRS</sequence>
<evidence type="ECO:0000313" key="7">
    <source>
        <dbReference type="Proteomes" id="UP000195043"/>
    </source>
</evidence>
<evidence type="ECO:0000256" key="4">
    <source>
        <dbReference type="SAM" id="Phobius"/>
    </source>
</evidence>
<dbReference type="PROSITE" id="PS50109">
    <property type="entry name" value="HIS_KIN"/>
    <property type="match status" value="1"/>
</dbReference>
<feature type="transmembrane region" description="Helical" evidence="4">
    <location>
        <begin position="186"/>
        <end position="206"/>
    </location>
</feature>